<dbReference type="InterPro" id="IPR052991">
    <property type="entry name" value="Non-func_TypeII_TA_Antitoxin"/>
</dbReference>
<dbReference type="PANTHER" id="PTHR40688">
    <property type="match status" value="1"/>
</dbReference>
<dbReference type="InterPro" id="IPR013321">
    <property type="entry name" value="Arc_rbn_hlx_hlx"/>
</dbReference>
<name>A0A1F6CH23_HANXR</name>
<protein>
    <recommendedName>
        <fullName evidence="3">CopG family transcriptional regulator</fullName>
    </recommendedName>
</protein>
<gene>
    <name evidence="1" type="ORF">A3F84_21925</name>
</gene>
<dbReference type="EMBL" id="MFKF01000252">
    <property type="protein sequence ID" value="OGG48271.1"/>
    <property type="molecule type" value="Genomic_DNA"/>
</dbReference>
<proteinExistence type="predicted"/>
<dbReference type="PANTHER" id="PTHR40688:SF2">
    <property type="entry name" value="RIBBON-HELIX-HELIX PROTEIN COPG DOMAIN-CONTAINING PROTEIN"/>
    <property type="match status" value="1"/>
</dbReference>
<dbReference type="Proteomes" id="UP000178606">
    <property type="component" value="Unassembled WGS sequence"/>
</dbReference>
<evidence type="ECO:0008006" key="3">
    <source>
        <dbReference type="Google" id="ProtNLM"/>
    </source>
</evidence>
<dbReference type="CDD" id="cd22233">
    <property type="entry name" value="RHH_CopAso-like"/>
    <property type="match status" value="1"/>
</dbReference>
<dbReference type="SUPFAM" id="SSF47598">
    <property type="entry name" value="Ribbon-helix-helix"/>
    <property type="match status" value="1"/>
</dbReference>
<evidence type="ECO:0000313" key="1">
    <source>
        <dbReference type="EMBL" id="OGG48271.1"/>
    </source>
</evidence>
<dbReference type="Gene3D" id="1.10.1220.10">
    <property type="entry name" value="Met repressor-like"/>
    <property type="match status" value="1"/>
</dbReference>
<evidence type="ECO:0000313" key="2">
    <source>
        <dbReference type="Proteomes" id="UP000178606"/>
    </source>
</evidence>
<accession>A0A1F6CH23</accession>
<dbReference type="AlphaFoldDB" id="A0A1F6CH23"/>
<comment type="caution">
    <text evidence="1">The sequence shown here is derived from an EMBL/GenBank/DDBJ whole genome shotgun (WGS) entry which is preliminary data.</text>
</comment>
<dbReference type="InterPro" id="IPR010985">
    <property type="entry name" value="Ribbon_hlx_hlx"/>
</dbReference>
<organism evidence="1 2">
    <name type="scientific">Handelsmanbacteria sp. (strain RIFCSPLOWO2_12_FULL_64_10)</name>
    <dbReference type="NCBI Taxonomy" id="1817868"/>
    <lineage>
        <taxon>Bacteria</taxon>
        <taxon>Candidatus Handelsmaniibacteriota</taxon>
    </lineage>
</organism>
<sequence length="90" mass="9661">MPASAPASRSKPSATRTINVRVPEAVYQQLETLATATARTKSFVTVEALSSYLEQHSWQVQDIEAAMAEADNGDFAPEAEVNAVFAKYGA</sequence>
<reference evidence="1 2" key="1">
    <citation type="journal article" date="2016" name="Nat. Commun.">
        <title>Thousands of microbial genomes shed light on interconnected biogeochemical processes in an aquifer system.</title>
        <authorList>
            <person name="Anantharaman K."/>
            <person name="Brown C.T."/>
            <person name="Hug L.A."/>
            <person name="Sharon I."/>
            <person name="Castelle C.J."/>
            <person name="Probst A.J."/>
            <person name="Thomas B.C."/>
            <person name="Singh A."/>
            <person name="Wilkins M.J."/>
            <person name="Karaoz U."/>
            <person name="Brodie E.L."/>
            <person name="Williams K.H."/>
            <person name="Hubbard S.S."/>
            <person name="Banfield J.F."/>
        </authorList>
    </citation>
    <scope>NUCLEOTIDE SEQUENCE [LARGE SCALE GENOMIC DNA]</scope>
    <source>
        <strain evidence="2">RIFCSPLOWO2_12_FULL_64_10</strain>
    </source>
</reference>
<dbReference type="GO" id="GO:0006355">
    <property type="term" value="P:regulation of DNA-templated transcription"/>
    <property type="evidence" value="ECO:0007669"/>
    <property type="project" value="InterPro"/>
</dbReference>